<comment type="caution">
    <text evidence="1">The sequence shown here is derived from an EMBL/GenBank/DDBJ whole genome shotgun (WGS) entry which is preliminary data.</text>
</comment>
<protein>
    <submittedName>
        <fullName evidence="1">Uncharacterized protein</fullName>
    </submittedName>
</protein>
<dbReference type="Proteomes" id="UP000314294">
    <property type="component" value="Unassembled WGS sequence"/>
</dbReference>
<organism evidence="1 2">
    <name type="scientific">Liparis tanakae</name>
    <name type="common">Tanaka's snailfish</name>
    <dbReference type="NCBI Taxonomy" id="230148"/>
    <lineage>
        <taxon>Eukaryota</taxon>
        <taxon>Metazoa</taxon>
        <taxon>Chordata</taxon>
        <taxon>Craniata</taxon>
        <taxon>Vertebrata</taxon>
        <taxon>Euteleostomi</taxon>
        <taxon>Actinopterygii</taxon>
        <taxon>Neopterygii</taxon>
        <taxon>Teleostei</taxon>
        <taxon>Neoteleostei</taxon>
        <taxon>Acanthomorphata</taxon>
        <taxon>Eupercaria</taxon>
        <taxon>Perciformes</taxon>
        <taxon>Cottioidei</taxon>
        <taxon>Cottales</taxon>
        <taxon>Liparidae</taxon>
        <taxon>Liparis</taxon>
    </lineage>
</organism>
<proteinExistence type="predicted"/>
<name>A0A4Z2GWF1_9TELE</name>
<evidence type="ECO:0000313" key="1">
    <source>
        <dbReference type="EMBL" id="TNN57611.1"/>
    </source>
</evidence>
<dbReference type="AlphaFoldDB" id="A0A4Z2GWF1"/>
<gene>
    <name evidence="1" type="ORF">EYF80_032213</name>
</gene>
<reference evidence="1 2" key="1">
    <citation type="submission" date="2019-03" db="EMBL/GenBank/DDBJ databases">
        <title>First draft genome of Liparis tanakae, snailfish: a comprehensive survey of snailfish specific genes.</title>
        <authorList>
            <person name="Kim W."/>
            <person name="Song I."/>
            <person name="Jeong J.-H."/>
            <person name="Kim D."/>
            <person name="Kim S."/>
            <person name="Ryu S."/>
            <person name="Song J.Y."/>
            <person name="Lee S.K."/>
        </authorList>
    </citation>
    <scope>NUCLEOTIDE SEQUENCE [LARGE SCALE GENOMIC DNA]</scope>
    <source>
        <tissue evidence="1">Muscle</tissue>
    </source>
</reference>
<accession>A0A4Z2GWF1</accession>
<sequence length="123" mass="13381">MSVGHSIPERRLAEGGVVQTGWTSIGRLIVGYGRELGSPASIGRTVRHRRPLLELDWTLKATFVSEQSILAVQASSRGAVSRRAGVSEKRRILNTLLPKEDEVKAKKGRGIAVRSCSPGRHSK</sequence>
<keyword evidence="2" id="KW-1185">Reference proteome</keyword>
<dbReference type="EMBL" id="SRLO01000401">
    <property type="protein sequence ID" value="TNN57611.1"/>
    <property type="molecule type" value="Genomic_DNA"/>
</dbReference>
<evidence type="ECO:0000313" key="2">
    <source>
        <dbReference type="Proteomes" id="UP000314294"/>
    </source>
</evidence>